<dbReference type="Proteomes" id="UP000566819">
    <property type="component" value="Unassembled WGS sequence"/>
</dbReference>
<evidence type="ECO:0000313" key="2">
    <source>
        <dbReference type="Proteomes" id="UP000566819"/>
    </source>
</evidence>
<name>A0A8H4W6G3_9HELO</name>
<protein>
    <recommendedName>
        <fullName evidence="3">BTB domain-containing protein</fullName>
    </recommendedName>
</protein>
<sequence length="83" mass="9461">MSTEHLTKKILDAPYQDFMASLLPLYSSPRVKVRIPSASREYELSKVILWKQSPYFAATFEGEFREGQDQSTTLTEIDGGGDW</sequence>
<organism evidence="1 2">
    <name type="scientific">Cudoniella acicularis</name>
    <dbReference type="NCBI Taxonomy" id="354080"/>
    <lineage>
        <taxon>Eukaryota</taxon>
        <taxon>Fungi</taxon>
        <taxon>Dikarya</taxon>
        <taxon>Ascomycota</taxon>
        <taxon>Pezizomycotina</taxon>
        <taxon>Leotiomycetes</taxon>
        <taxon>Helotiales</taxon>
        <taxon>Tricladiaceae</taxon>
        <taxon>Cudoniella</taxon>
    </lineage>
</organism>
<dbReference type="EMBL" id="JAAMPI010000085">
    <property type="protein sequence ID" value="KAF4636058.1"/>
    <property type="molecule type" value="Genomic_DNA"/>
</dbReference>
<keyword evidence="2" id="KW-1185">Reference proteome</keyword>
<accession>A0A8H4W6G3</accession>
<proteinExistence type="predicted"/>
<reference evidence="1 2" key="1">
    <citation type="submission" date="2020-03" db="EMBL/GenBank/DDBJ databases">
        <title>Draft Genome Sequence of Cudoniella acicularis.</title>
        <authorList>
            <person name="Buettner E."/>
            <person name="Kellner H."/>
        </authorList>
    </citation>
    <scope>NUCLEOTIDE SEQUENCE [LARGE SCALE GENOMIC DNA]</scope>
    <source>
        <strain evidence="1 2">DSM 108380</strain>
    </source>
</reference>
<dbReference type="OrthoDB" id="194443at2759"/>
<dbReference type="InterPro" id="IPR011333">
    <property type="entry name" value="SKP1/BTB/POZ_sf"/>
</dbReference>
<evidence type="ECO:0000313" key="1">
    <source>
        <dbReference type="EMBL" id="KAF4636058.1"/>
    </source>
</evidence>
<dbReference type="AlphaFoldDB" id="A0A8H4W6G3"/>
<comment type="caution">
    <text evidence="1">The sequence shown here is derived from an EMBL/GenBank/DDBJ whole genome shotgun (WGS) entry which is preliminary data.</text>
</comment>
<gene>
    <name evidence="1" type="ORF">G7Y89_g2031</name>
</gene>
<dbReference type="Gene3D" id="3.30.710.10">
    <property type="entry name" value="Potassium Channel Kv1.1, Chain A"/>
    <property type="match status" value="1"/>
</dbReference>
<evidence type="ECO:0008006" key="3">
    <source>
        <dbReference type="Google" id="ProtNLM"/>
    </source>
</evidence>